<sequence length="278" mass="32331">VPKDKVNPEHFIISSHSILHVMPKGPTETQSLSEWYTESCIFQAITNIPFFKNFLVIKSFLKWKEIKNFTYFLKIEAQIEKSLIHNVPSFGSALLRISYLLNDLSKIKFLPFESQYCYTLDEFEDLTFKTSNTGCMYLTKFFNYCQLIVDKSQESCFEYLRYCEAQVKNHRHNYKESLAKAKEKRNVRQQNLNLARQEVSKLGTFVRLVDYIILQNLLSLAQSNICQFVDSTLPGPRPEREALFRAAITFDEAHKLALVPSMKQLSHSLSSSLRKVLT</sequence>
<protein>
    <submittedName>
        <fullName evidence="1">Uncharacterized protein</fullName>
    </submittedName>
</protein>
<accession>A7RGB8</accession>
<dbReference type="OMA" id="SEWYTES"/>
<name>A7RGB8_NEMVE</name>
<gene>
    <name evidence="1" type="ORF">NEMVEDRAFT_v1g36082</name>
</gene>
<dbReference type="AlphaFoldDB" id="A7RGB8"/>
<dbReference type="HOGENOM" id="CLU_846034_0_0_1"/>
<dbReference type="EMBL" id="DS469509">
    <property type="protein sequence ID" value="EDO49393.1"/>
    <property type="molecule type" value="Genomic_DNA"/>
</dbReference>
<dbReference type="InParanoid" id="A7RGB8"/>
<keyword evidence="2" id="KW-1185">Reference proteome</keyword>
<feature type="non-terminal residue" evidence="1">
    <location>
        <position position="278"/>
    </location>
</feature>
<evidence type="ECO:0000313" key="1">
    <source>
        <dbReference type="EMBL" id="EDO49393.1"/>
    </source>
</evidence>
<reference evidence="1 2" key="1">
    <citation type="journal article" date="2007" name="Science">
        <title>Sea anemone genome reveals ancestral eumetazoan gene repertoire and genomic organization.</title>
        <authorList>
            <person name="Putnam N.H."/>
            <person name="Srivastava M."/>
            <person name="Hellsten U."/>
            <person name="Dirks B."/>
            <person name="Chapman J."/>
            <person name="Salamov A."/>
            <person name="Terry A."/>
            <person name="Shapiro H."/>
            <person name="Lindquist E."/>
            <person name="Kapitonov V.V."/>
            <person name="Jurka J."/>
            <person name="Genikhovich G."/>
            <person name="Grigoriev I.V."/>
            <person name="Lucas S.M."/>
            <person name="Steele R.E."/>
            <person name="Finnerty J.R."/>
            <person name="Technau U."/>
            <person name="Martindale M.Q."/>
            <person name="Rokhsar D.S."/>
        </authorList>
    </citation>
    <scope>NUCLEOTIDE SEQUENCE [LARGE SCALE GENOMIC DNA]</scope>
    <source>
        <strain evidence="2">CH2 X CH6</strain>
    </source>
</reference>
<dbReference type="eggNOG" id="ENOG502QVUJ">
    <property type="taxonomic scope" value="Eukaryota"/>
</dbReference>
<dbReference type="Proteomes" id="UP000001593">
    <property type="component" value="Unassembled WGS sequence"/>
</dbReference>
<organism evidence="1 2">
    <name type="scientific">Nematostella vectensis</name>
    <name type="common">Starlet sea anemone</name>
    <dbReference type="NCBI Taxonomy" id="45351"/>
    <lineage>
        <taxon>Eukaryota</taxon>
        <taxon>Metazoa</taxon>
        <taxon>Cnidaria</taxon>
        <taxon>Anthozoa</taxon>
        <taxon>Hexacorallia</taxon>
        <taxon>Actiniaria</taxon>
        <taxon>Edwardsiidae</taxon>
        <taxon>Nematostella</taxon>
    </lineage>
</organism>
<dbReference type="PhylomeDB" id="A7RGB8"/>
<dbReference type="STRING" id="45351.A7RGB8"/>
<feature type="non-terminal residue" evidence="1">
    <location>
        <position position="1"/>
    </location>
</feature>
<evidence type="ECO:0000313" key="2">
    <source>
        <dbReference type="Proteomes" id="UP000001593"/>
    </source>
</evidence>
<proteinExistence type="predicted"/>